<evidence type="ECO:0008006" key="4">
    <source>
        <dbReference type="Google" id="ProtNLM"/>
    </source>
</evidence>
<dbReference type="EnsemblMetazoa" id="tetur05g04830.1">
    <property type="protein sequence ID" value="tetur05g04830.1"/>
    <property type="gene ID" value="tetur05g04830"/>
</dbReference>
<evidence type="ECO:0000256" key="1">
    <source>
        <dbReference type="SAM" id="Phobius"/>
    </source>
</evidence>
<name>T1K532_TETUR</name>
<dbReference type="Proteomes" id="UP000015104">
    <property type="component" value="Unassembled WGS sequence"/>
</dbReference>
<protein>
    <recommendedName>
        <fullName evidence="4">Gustatory receptor</fullName>
    </recommendedName>
</protein>
<accession>T1K532</accession>
<dbReference type="EMBL" id="CAEY01001585">
    <property type="status" value="NOT_ANNOTATED_CDS"/>
    <property type="molecule type" value="Genomic_DNA"/>
</dbReference>
<evidence type="ECO:0000313" key="2">
    <source>
        <dbReference type="EnsemblMetazoa" id="tetur05g04830.1"/>
    </source>
</evidence>
<feature type="transmembrane region" description="Helical" evidence="1">
    <location>
        <begin position="203"/>
        <end position="232"/>
    </location>
</feature>
<proteinExistence type="predicted"/>
<feature type="transmembrane region" description="Helical" evidence="1">
    <location>
        <begin position="283"/>
        <end position="303"/>
    </location>
</feature>
<dbReference type="AlphaFoldDB" id="T1K532"/>
<feature type="transmembrane region" description="Helical" evidence="1">
    <location>
        <begin position="97"/>
        <end position="119"/>
    </location>
</feature>
<sequence length="410" mass="48323">MPLIKKRRRDDSLDRGKKCVEYLDDKVKSFHFLNQGFDLKLRPIKRLIAYEFSIFLFNLIWFIRLLTLTLITKDSVYYEKWTAYLGDGYISHESHNLIHFLLVLTHIAFWSIKCASFWYELGHEIKVLKDLNIIKIYGFDRVALKMRFDYCRLFQKITIFILTKVETAMIITSLILFLAHLYQIQASWYLMKDWLQKLFVITWSIHFIIIIYLCISIGYIAAALMLFGCLYVKFRQDTVNANLDLVKNLKICPVELLEQLVRCHSEVYNLIDRGNLVSFPVTFLIYVPMTFIADICFFLGAIYKVDDGQLNFICMAFSSLAIVVFAYVSYLVGSIHEKAQRASKSFHKLIIRTRFRRRSSLKTLFLLERILETPIGITTPTTVIKKEFFITYLLETASNLMLFICNFRRD</sequence>
<feature type="transmembrane region" description="Helical" evidence="1">
    <location>
        <begin position="47"/>
        <end position="71"/>
    </location>
</feature>
<keyword evidence="1" id="KW-0812">Transmembrane</keyword>
<feature type="transmembrane region" description="Helical" evidence="1">
    <location>
        <begin position="157"/>
        <end position="183"/>
    </location>
</feature>
<reference evidence="3" key="1">
    <citation type="submission" date="2011-08" db="EMBL/GenBank/DDBJ databases">
        <authorList>
            <person name="Rombauts S."/>
        </authorList>
    </citation>
    <scope>NUCLEOTIDE SEQUENCE</scope>
    <source>
        <strain evidence="3">London</strain>
    </source>
</reference>
<keyword evidence="1" id="KW-1133">Transmembrane helix</keyword>
<feature type="transmembrane region" description="Helical" evidence="1">
    <location>
        <begin position="309"/>
        <end position="332"/>
    </location>
</feature>
<keyword evidence="3" id="KW-1185">Reference proteome</keyword>
<reference evidence="2" key="2">
    <citation type="submission" date="2015-06" db="UniProtKB">
        <authorList>
            <consortium name="EnsemblMetazoa"/>
        </authorList>
    </citation>
    <scope>IDENTIFICATION</scope>
</reference>
<organism evidence="2 3">
    <name type="scientific">Tetranychus urticae</name>
    <name type="common">Two-spotted spider mite</name>
    <dbReference type="NCBI Taxonomy" id="32264"/>
    <lineage>
        <taxon>Eukaryota</taxon>
        <taxon>Metazoa</taxon>
        <taxon>Ecdysozoa</taxon>
        <taxon>Arthropoda</taxon>
        <taxon>Chelicerata</taxon>
        <taxon>Arachnida</taxon>
        <taxon>Acari</taxon>
        <taxon>Acariformes</taxon>
        <taxon>Trombidiformes</taxon>
        <taxon>Prostigmata</taxon>
        <taxon>Eleutherengona</taxon>
        <taxon>Raphignathae</taxon>
        <taxon>Tetranychoidea</taxon>
        <taxon>Tetranychidae</taxon>
        <taxon>Tetranychus</taxon>
    </lineage>
</organism>
<keyword evidence="1" id="KW-0472">Membrane</keyword>
<dbReference type="HOGENOM" id="CLU_636683_0_0_1"/>
<evidence type="ECO:0000313" key="3">
    <source>
        <dbReference type="Proteomes" id="UP000015104"/>
    </source>
</evidence>